<comment type="caution">
    <text evidence="1">The sequence shown here is derived from an EMBL/GenBank/DDBJ whole genome shotgun (WGS) entry which is preliminary data.</text>
</comment>
<sequence>MVDSHIKEQSDAHQDACDNEEYFYIDPETGLFVQTAYGLALRGSCCNNSCRHCPWEATSDA</sequence>
<organism evidence="1 2">
    <name type="scientific">Candidatus Dojkabacteria bacterium</name>
    <dbReference type="NCBI Taxonomy" id="2099670"/>
    <lineage>
        <taxon>Bacteria</taxon>
        <taxon>Candidatus Dojkabacteria</taxon>
    </lineage>
</organism>
<reference evidence="1" key="1">
    <citation type="submission" date="2020-04" db="EMBL/GenBank/DDBJ databases">
        <authorList>
            <person name="Zhang T."/>
        </authorList>
    </citation>
    <scope>NUCLEOTIDE SEQUENCE</scope>
    <source>
        <strain evidence="1">HKST-UBA14</strain>
    </source>
</reference>
<gene>
    <name evidence="1" type="ORF">KC909_01005</name>
</gene>
<dbReference type="AlphaFoldDB" id="A0A955RJ15"/>
<dbReference type="InterPro" id="IPR040807">
    <property type="entry name" value="DUF5522"/>
</dbReference>
<name>A0A955RJ15_9BACT</name>
<protein>
    <submittedName>
        <fullName evidence="1">Uncharacterized protein</fullName>
    </submittedName>
</protein>
<dbReference type="EMBL" id="JAGQLK010000012">
    <property type="protein sequence ID" value="MCA9382920.1"/>
    <property type="molecule type" value="Genomic_DNA"/>
</dbReference>
<proteinExistence type="predicted"/>
<evidence type="ECO:0000313" key="2">
    <source>
        <dbReference type="Proteomes" id="UP000783287"/>
    </source>
</evidence>
<reference evidence="1" key="2">
    <citation type="journal article" date="2021" name="Microbiome">
        <title>Successional dynamics and alternative stable states in a saline activated sludge microbial community over 9 years.</title>
        <authorList>
            <person name="Wang Y."/>
            <person name="Ye J."/>
            <person name="Ju F."/>
            <person name="Liu L."/>
            <person name="Boyd J.A."/>
            <person name="Deng Y."/>
            <person name="Parks D.H."/>
            <person name="Jiang X."/>
            <person name="Yin X."/>
            <person name="Woodcroft B.J."/>
            <person name="Tyson G.W."/>
            <person name="Hugenholtz P."/>
            <person name="Polz M.F."/>
            <person name="Zhang T."/>
        </authorList>
    </citation>
    <scope>NUCLEOTIDE SEQUENCE</scope>
    <source>
        <strain evidence="1">HKST-UBA14</strain>
    </source>
</reference>
<dbReference type="Proteomes" id="UP000783287">
    <property type="component" value="Unassembled WGS sequence"/>
</dbReference>
<evidence type="ECO:0000313" key="1">
    <source>
        <dbReference type="EMBL" id="MCA9382920.1"/>
    </source>
</evidence>
<dbReference type="Pfam" id="PF17653">
    <property type="entry name" value="DUF5522"/>
    <property type="match status" value="1"/>
</dbReference>
<accession>A0A955RJ15</accession>